<protein>
    <submittedName>
        <fullName evidence="7">Energy transducer TonB</fullName>
    </submittedName>
</protein>
<dbReference type="InterPro" id="IPR037682">
    <property type="entry name" value="TonB_C"/>
</dbReference>
<reference evidence="7 8" key="1">
    <citation type="journal article" date="2016" name="Antonie Van Leeuwenhoek">
        <title>Dongia soli sp. nov., isolated from soil from Dokdo, Korea.</title>
        <authorList>
            <person name="Kim D.U."/>
            <person name="Lee H."/>
            <person name="Kim H."/>
            <person name="Kim S.G."/>
            <person name="Ka J.O."/>
        </authorList>
    </citation>
    <scope>NUCLEOTIDE SEQUENCE [LARGE SCALE GENOMIC DNA]</scope>
    <source>
        <strain evidence="7 8">D78</strain>
    </source>
</reference>
<feature type="compositionally biased region" description="Pro residues" evidence="5">
    <location>
        <begin position="140"/>
        <end position="149"/>
    </location>
</feature>
<dbReference type="EMBL" id="JAXCLW010000001">
    <property type="protein sequence ID" value="MDY0881573.1"/>
    <property type="molecule type" value="Genomic_DNA"/>
</dbReference>
<proteinExistence type="predicted"/>
<evidence type="ECO:0000313" key="7">
    <source>
        <dbReference type="EMBL" id="MDY0881573.1"/>
    </source>
</evidence>
<evidence type="ECO:0000259" key="6">
    <source>
        <dbReference type="PROSITE" id="PS52015"/>
    </source>
</evidence>
<feature type="compositionally biased region" description="Basic and acidic residues" evidence="5">
    <location>
        <begin position="103"/>
        <end position="112"/>
    </location>
</feature>
<evidence type="ECO:0000256" key="1">
    <source>
        <dbReference type="ARBA" id="ARBA00004167"/>
    </source>
</evidence>
<comment type="caution">
    <text evidence="7">The sequence shown here is derived from an EMBL/GenBank/DDBJ whole genome shotgun (WGS) entry which is preliminary data.</text>
</comment>
<evidence type="ECO:0000256" key="2">
    <source>
        <dbReference type="ARBA" id="ARBA00022692"/>
    </source>
</evidence>
<gene>
    <name evidence="7" type="ORF">SMD27_01830</name>
</gene>
<organism evidence="7 8">
    <name type="scientific">Dongia soli</name>
    <dbReference type="NCBI Taxonomy" id="600628"/>
    <lineage>
        <taxon>Bacteria</taxon>
        <taxon>Pseudomonadati</taxon>
        <taxon>Pseudomonadota</taxon>
        <taxon>Alphaproteobacteria</taxon>
        <taxon>Rhodospirillales</taxon>
        <taxon>Dongiaceae</taxon>
        <taxon>Dongia</taxon>
    </lineage>
</organism>
<dbReference type="Pfam" id="PF13103">
    <property type="entry name" value="TonB_2"/>
    <property type="match status" value="1"/>
</dbReference>
<dbReference type="Proteomes" id="UP001279642">
    <property type="component" value="Unassembled WGS sequence"/>
</dbReference>
<evidence type="ECO:0000313" key="8">
    <source>
        <dbReference type="Proteomes" id="UP001279642"/>
    </source>
</evidence>
<keyword evidence="3" id="KW-1133">Transmembrane helix</keyword>
<dbReference type="RefSeq" id="WP_320506632.1">
    <property type="nucleotide sequence ID" value="NZ_JAXCLW010000001.1"/>
</dbReference>
<dbReference type="SUPFAM" id="SSF74653">
    <property type="entry name" value="TolA/TonB C-terminal domain"/>
    <property type="match status" value="1"/>
</dbReference>
<evidence type="ECO:0000256" key="3">
    <source>
        <dbReference type="ARBA" id="ARBA00022989"/>
    </source>
</evidence>
<feature type="domain" description="TonB C-terminal" evidence="6">
    <location>
        <begin position="195"/>
        <end position="287"/>
    </location>
</feature>
<keyword evidence="8" id="KW-1185">Reference proteome</keyword>
<feature type="region of interest" description="Disordered" evidence="5">
    <location>
        <begin position="57"/>
        <end position="165"/>
    </location>
</feature>
<accession>A0ABU5E5T7</accession>
<comment type="subcellular location">
    <subcellularLocation>
        <location evidence="1">Membrane</location>
        <topology evidence="1">Single-pass membrane protein</topology>
    </subcellularLocation>
</comment>
<feature type="compositionally biased region" description="Pro residues" evidence="5">
    <location>
        <begin position="71"/>
        <end position="101"/>
    </location>
</feature>
<dbReference type="Gene3D" id="3.30.1150.10">
    <property type="match status" value="1"/>
</dbReference>
<sequence length="287" mass="30888">MTGPKAAAMSMGPQERGHDRGRELLRWGACLIAVLAVHAAGAATILDWSKPAPPMAAPPPAIMIDLGDAQPAPPPPPPQQVAIEPPRPTPAIEPPTPPQPESPKVEVPKVESEVALDQVKPKPPEAQKKKKKKREKPKPAEAPPPPVPVKPVEDSKETAQVPIKPAEQAQAQSEAAEAAKKEAEMASLAAAMEAQKNWESQVSAHLISFKRSPRMRHHRPMTAYIDVAIDRQGQILSRAVAQSSGDHRLDDAALALVDRANPLPPPPAEYDETRLHAIKLPIVFMPK</sequence>
<dbReference type="PROSITE" id="PS52015">
    <property type="entry name" value="TONB_CTD"/>
    <property type="match status" value="1"/>
</dbReference>
<dbReference type="InterPro" id="IPR006260">
    <property type="entry name" value="TonB/TolA_C"/>
</dbReference>
<keyword evidence="2" id="KW-0812">Transmembrane</keyword>
<name>A0ABU5E5T7_9PROT</name>
<dbReference type="NCBIfam" id="TIGR01352">
    <property type="entry name" value="tonB_Cterm"/>
    <property type="match status" value="1"/>
</dbReference>
<evidence type="ECO:0000256" key="4">
    <source>
        <dbReference type="ARBA" id="ARBA00023136"/>
    </source>
</evidence>
<evidence type="ECO:0000256" key="5">
    <source>
        <dbReference type="SAM" id="MobiDB-lite"/>
    </source>
</evidence>
<keyword evidence="4" id="KW-0472">Membrane</keyword>